<reference evidence="1 2" key="1">
    <citation type="submission" date="2018-04" db="EMBL/GenBank/DDBJ databases">
        <title>Genomic Encyclopedia of Type Strains, Phase III (KMG-III): the genomes of soil and plant-associated and newly described type strains.</title>
        <authorList>
            <person name="Whitman W."/>
        </authorList>
    </citation>
    <scope>NUCLEOTIDE SEQUENCE [LARGE SCALE GENOMIC DNA]</scope>
    <source>
        <strain evidence="1 2">MA101b</strain>
    </source>
</reference>
<dbReference type="InterPro" id="IPR046121">
    <property type="entry name" value="DUF6118"/>
</dbReference>
<comment type="caution">
    <text evidence="1">The sequence shown here is derived from an EMBL/GenBank/DDBJ whole genome shotgun (WGS) entry which is preliminary data.</text>
</comment>
<gene>
    <name evidence="1" type="ORF">C8J26_3986</name>
</gene>
<dbReference type="Pfam" id="PF19613">
    <property type="entry name" value="DUF6118"/>
    <property type="match status" value="1"/>
</dbReference>
<evidence type="ECO:0000313" key="2">
    <source>
        <dbReference type="Proteomes" id="UP000244189"/>
    </source>
</evidence>
<protein>
    <submittedName>
        <fullName evidence="1">Uncharacterized protein</fullName>
    </submittedName>
</protein>
<keyword evidence="2" id="KW-1185">Reference proteome</keyword>
<dbReference type="AlphaFoldDB" id="A0A2T5GFW7"/>
<evidence type="ECO:0000313" key="1">
    <source>
        <dbReference type="EMBL" id="PTQ58216.1"/>
    </source>
</evidence>
<organism evidence="1 2">
    <name type="scientific">Sphingomonas aurantiaca</name>
    <dbReference type="NCBI Taxonomy" id="185949"/>
    <lineage>
        <taxon>Bacteria</taxon>
        <taxon>Pseudomonadati</taxon>
        <taxon>Pseudomonadota</taxon>
        <taxon>Alphaproteobacteria</taxon>
        <taxon>Sphingomonadales</taxon>
        <taxon>Sphingomonadaceae</taxon>
        <taxon>Sphingomonas</taxon>
    </lineage>
</organism>
<sequence length="242" mass="26099">MSDDHEPDAAAEAFEGVRGELALLRRAVERLSAERAEVPEIPDYSETLGKMAKALNATMQNVGVLAKTAEDNVAPRYVADRIVAAGGHARDEDRRMIATAGEKMDKATTALHGIGGSARRADEQRRTLWQVGAGACLGGALLWTIVPGIIARELPGKWQVPEWMAARTLDLPKWEAGQRLMRAAGPDAFANIAAADRIITANRKAVQACYKIAVRTKKTVRCTIEISRDDVAARSAIVSSTD</sequence>
<proteinExistence type="predicted"/>
<accession>A0A2T5GFW7</accession>
<dbReference type="Proteomes" id="UP000244189">
    <property type="component" value="Unassembled WGS sequence"/>
</dbReference>
<dbReference type="EMBL" id="QAOG01000010">
    <property type="protein sequence ID" value="PTQ58216.1"/>
    <property type="molecule type" value="Genomic_DNA"/>
</dbReference>
<name>A0A2T5GFW7_9SPHN</name>
<dbReference type="RefSeq" id="WP_192143182.1">
    <property type="nucleotide sequence ID" value="NZ_JASPFT010000002.1"/>
</dbReference>